<reference evidence="1" key="2">
    <citation type="submission" date="2020-09" db="EMBL/GenBank/DDBJ databases">
        <authorList>
            <person name="Sun Q."/>
            <person name="Zhou Y."/>
        </authorList>
    </citation>
    <scope>NUCLEOTIDE SEQUENCE</scope>
    <source>
        <strain evidence="1">CGMCC 1.15760</strain>
    </source>
</reference>
<proteinExistence type="predicted"/>
<sequence>MPKRVVINRDKNGKLIPDLSKVEVPKELVESIFKVLNPELEVTRCDVTTDVGQSSR</sequence>
<accession>A0A917GA04</accession>
<evidence type="ECO:0000313" key="2">
    <source>
        <dbReference type="Proteomes" id="UP000616608"/>
    </source>
</evidence>
<dbReference type="AlphaFoldDB" id="A0A917GA04"/>
<dbReference type="EMBL" id="BMJT01000013">
    <property type="protein sequence ID" value="GGG32691.1"/>
    <property type="molecule type" value="Genomic_DNA"/>
</dbReference>
<keyword evidence="2" id="KW-1185">Reference proteome</keyword>
<protein>
    <submittedName>
        <fullName evidence="1">Uncharacterized protein</fullName>
    </submittedName>
</protein>
<evidence type="ECO:0000313" key="1">
    <source>
        <dbReference type="EMBL" id="GGG32691.1"/>
    </source>
</evidence>
<organism evidence="1 2">
    <name type="scientific">Lysinibacillus alkalisoli</name>
    <dbReference type="NCBI Taxonomy" id="1911548"/>
    <lineage>
        <taxon>Bacteria</taxon>
        <taxon>Bacillati</taxon>
        <taxon>Bacillota</taxon>
        <taxon>Bacilli</taxon>
        <taxon>Bacillales</taxon>
        <taxon>Bacillaceae</taxon>
        <taxon>Lysinibacillus</taxon>
    </lineage>
</organism>
<comment type="caution">
    <text evidence="1">The sequence shown here is derived from an EMBL/GenBank/DDBJ whole genome shotgun (WGS) entry which is preliminary data.</text>
</comment>
<name>A0A917GA04_9BACI</name>
<gene>
    <name evidence="1" type="ORF">GCM10007425_29180</name>
</gene>
<reference evidence="1" key="1">
    <citation type="journal article" date="2014" name="Int. J. Syst. Evol. Microbiol.">
        <title>Complete genome sequence of Corynebacterium casei LMG S-19264T (=DSM 44701T), isolated from a smear-ripened cheese.</title>
        <authorList>
            <consortium name="US DOE Joint Genome Institute (JGI-PGF)"/>
            <person name="Walter F."/>
            <person name="Albersmeier A."/>
            <person name="Kalinowski J."/>
            <person name="Ruckert C."/>
        </authorList>
    </citation>
    <scope>NUCLEOTIDE SEQUENCE</scope>
    <source>
        <strain evidence="1">CGMCC 1.15760</strain>
    </source>
</reference>
<dbReference type="RefSeq" id="WP_188615808.1">
    <property type="nucleotide sequence ID" value="NZ_BMJT01000013.1"/>
</dbReference>
<dbReference type="Proteomes" id="UP000616608">
    <property type="component" value="Unassembled WGS sequence"/>
</dbReference>